<organism evidence="3 4">
    <name type="scientific">Mycobacterium paraense</name>
    <dbReference type="NCBI Taxonomy" id="767916"/>
    <lineage>
        <taxon>Bacteria</taxon>
        <taxon>Bacillati</taxon>
        <taxon>Actinomycetota</taxon>
        <taxon>Actinomycetes</taxon>
        <taxon>Mycobacteriales</taxon>
        <taxon>Mycobacteriaceae</taxon>
        <taxon>Mycobacterium</taxon>
        <taxon>Mycobacterium simiae complex</taxon>
    </lineage>
</organism>
<feature type="compositionally biased region" description="Pro residues" evidence="1">
    <location>
        <begin position="28"/>
        <end position="40"/>
    </location>
</feature>
<keyword evidence="2" id="KW-1133">Transmembrane helix</keyword>
<evidence type="ECO:0008006" key="5">
    <source>
        <dbReference type="Google" id="ProtNLM"/>
    </source>
</evidence>
<feature type="compositionally biased region" description="Low complexity" evidence="1">
    <location>
        <begin position="41"/>
        <end position="51"/>
    </location>
</feature>
<gene>
    <name evidence="3" type="ORF">AWB90_01285</name>
</gene>
<dbReference type="Pfam" id="PF11209">
    <property type="entry name" value="LmeA"/>
    <property type="match status" value="1"/>
</dbReference>
<sequence length="365" mass="38587">MTTPQGPSHGDSPKWNRPSESPGRSRGPVPPTPQPAPPSGSPTRQIPQVGRPYPPPPPPNRPQQPARSPTPQAYPPGRPPAPRQYPSGPPPRQPEQATTRLPTQQPPTQEPTRIRRRWLGNRRSIAVVPAIVLVVILAGVVGAELFLRHLAGSKVASAVACEVQDSATVSFASMPPMLWQYFSGRYPDISVQTAGNQVRSAKGMKISINIKDLRLSDTNNSKGTIGALNGTITWSSDGIKESIQDAIPVLGGFVTSKVTTNPSDGTIQLKGLLDSATVKPQIANNGLSLQVVNLTALGSKMSTDKVQTNLDDLTSKATQNYPLGIHADNVKVTDTGVEATFSTANATIPASSSSSQTGQDCFSGV</sequence>
<accession>A0A1X2AQX3</accession>
<feature type="compositionally biased region" description="Pro residues" evidence="1">
    <location>
        <begin position="52"/>
        <end position="62"/>
    </location>
</feature>
<dbReference type="InterPro" id="IPR021373">
    <property type="entry name" value="DUF2993"/>
</dbReference>
<proteinExistence type="predicted"/>
<name>A0A1X2AQX3_9MYCO</name>
<feature type="compositionally biased region" description="Pro residues" evidence="1">
    <location>
        <begin position="72"/>
        <end position="93"/>
    </location>
</feature>
<dbReference type="PRINTS" id="PR01217">
    <property type="entry name" value="PRICHEXTENSN"/>
</dbReference>
<keyword evidence="2" id="KW-0472">Membrane</keyword>
<dbReference type="Proteomes" id="UP000193285">
    <property type="component" value="Unassembled WGS sequence"/>
</dbReference>
<evidence type="ECO:0000256" key="2">
    <source>
        <dbReference type="SAM" id="Phobius"/>
    </source>
</evidence>
<feature type="region of interest" description="Disordered" evidence="1">
    <location>
        <begin position="1"/>
        <end position="116"/>
    </location>
</feature>
<dbReference type="EMBL" id="LQPN01000006">
    <property type="protein sequence ID" value="ORW53771.1"/>
    <property type="molecule type" value="Genomic_DNA"/>
</dbReference>
<evidence type="ECO:0000313" key="4">
    <source>
        <dbReference type="Proteomes" id="UP000193285"/>
    </source>
</evidence>
<comment type="caution">
    <text evidence="3">The sequence shown here is derived from an EMBL/GenBank/DDBJ whole genome shotgun (WGS) entry which is preliminary data.</text>
</comment>
<protein>
    <recommendedName>
        <fullName evidence="5">DUF2993 domain-containing protein</fullName>
    </recommendedName>
</protein>
<feature type="transmembrane region" description="Helical" evidence="2">
    <location>
        <begin position="125"/>
        <end position="147"/>
    </location>
</feature>
<keyword evidence="2" id="KW-0812">Transmembrane</keyword>
<evidence type="ECO:0000313" key="3">
    <source>
        <dbReference type="EMBL" id="ORW53771.1"/>
    </source>
</evidence>
<dbReference type="AlphaFoldDB" id="A0A1X2AQX3"/>
<reference evidence="3 4" key="1">
    <citation type="journal article" date="2015" name="Emerg. Microbes Infect.">
        <title>Characterization of 17 strains belonging to the Mycobacterium simiae complex and description of Mycobacterium paraense sp. nov.</title>
        <authorList>
            <person name="Fusco da Costa A.R."/>
            <person name="Fedrizzi T."/>
            <person name="Lopes M.L."/>
            <person name="Pecorari M."/>
            <person name="Oliveira da Costa W.L."/>
            <person name="Giacobazzi E."/>
            <person name="da Costa Bahia J.R."/>
            <person name="De Sanctis V."/>
            <person name="Batista Lima K.V."/>
            <person name="Bertorelli R."/>
            <person name="Grottola A."/>
            <person name="Fabio A."/>
            <person name="Mariottini A."/>
            <person name="Ferretti P."/>
            <person name="Di Leva F."/>
            <person name="Fregni Serpini G."/>
            <person name="Tagliazucchi S."/>
            <person name="Rumpianesi F."/>
            <person name="Jousson O."/>
            <person name="Segata N."/>
            <person name="Tortoli E."/>
        </authorList>
    </citation>
    <scope>NUCLEOTIDE SEQUENCE [LARGE SCALE GENOMIC DNA]</scope>
    <source>
        <strain evidence="3 4">IEC33</strain>
    </source>
</reference>
<evidence type="ECO:0000256" key="1">
    <source>
        <dbReference type="SAM" id="MobiDB-lite"/>
    </source>
</evidence>